<dbReference type="EMBL" id="RDFA01000006">
    <property type="protein sequence ID" value="RXK47290.1"/>
    <property type="molecule type" value="Genomic_DNA"/>
</dbReference>
<dbReference type="RefSeq" id="WP_129070000.1">
    <property type="nucleotide sequence ID" value="NZ_RDFA01000006.1"/>
</dbReference>
<comment type="caution">
    <text evidence="2">The sequence shown here is derived from an EMBL/GenBank/DDBJ whole genome shotgun (WGS) entry which is preliminary data.</text>
</comment>
<evidence type="ECO:0000256" key="1">
    <source>
        <dbReference type="SAM" id="MobiDB-lite"/>
    </source>
</evidence>
<accession>A0A498KY90</accession>
<dbReference type="OrthoDB" id="198893at2157"/>
<organism evidence="2 3">
    <name type="scientific">Halorientalis pallida</name>
    <dbReference type="NCBI Taxonomy" id="2479928"/>
    <lineage>
        <taxon>Archaea</taxon>
        <taxon>Methanobacteriati</taxon>
        <taxon>Methanobacteriota</taxon>
        <taxon>Stenosarchaea group</taxon>
        <taxon>Halobacteria</taxon>
        <taxon>Halobacteriales</taxon>
        <taxon>Haloarculaceae</taxon>
        <taxon>Halorientalis</taxon>
    </lineage>
</organism>
<keyword evidence="3" id="KW-1185">Reference proteome</keyword>
<dbReference type="Pfam" id="PF13826">
    <property type="entry name" value="Monooxy_af470-like"/>
    <property type="match status" value="1"/>
</dbReference>
<dbReference type="InterPro" id="IPR025444">
    <property type="entry name" value="Monooxy_af470"/>
</dbReference>
<gene>
    <name evidence="2" type="ORF">EAF64_16030</name>
</gene>
<dbReference type="Proteomes" id="UP000289691">
    <property type="component" value="Unassembled WGS sequence"/>
</dbReference>
<protein>
    <submittedName>
        <fullName evidence="2">DUF4188 domain-containing protein</fullName>
    </submittedName>
</protein>
<reference evidence="2 3" key="1">
    <citation type="submission" date="2019-01" db="EMBL/GenBank/DDBJ databases">
        <title>Halorientalis sp. F13-25 a new haloarchaeum isolated from hypersaline water.</title>
        <authorList>
            <person name="Ana D.-V."/>
            <person name="Cristina S.-P."/>
            <person name="Antonio V."/>
        </authorList>
    </citation>
    <scope>NUCLEOTIDE SEQUENCE [LARGE SCALE GENOMIC DNA]</scope>
    <source>
        <strain evidence="2 3">F13-25</strain>
    </source>
</reference>
<dbReference type="AlphaFoldDB" id="A0A498KY90"/>
<evidence type="ECO:0000313" key="3">
    <source>
        <dbReference type="Proteomes" id="UP000289691"/>
    </source>
</evidence>
<feature type="region of interest" description="Disordered" evidence="1">
    <location>
        <begin position="159"/>
        <end position="199"/>
    </location>
</feature>
<sequence length="199" mass="21969">MGVLGRLRRGLASLVGPERRADGGRDPDGVVTEKVQADREGEFVVFQIGMRVNQFWKVHRWLPVALVAPRMVRELQSDPDSGLLGSRTVVGPGLRNIGFVQYWDSFESLREYAHDEDRRHRPAWVDYYQDGTADDSSVGIWHETYVVGEDDHETVYNNVPPHGLGAADGSDLVPATGDSDSATGRLGRRVQADDPSEGA</sequence>
<proteinExistence type="predicted"/>
<name>A0A498KY90_9EURY</name>
<evidence type="ECO:0000313" key="2">
    <source>
        <dbReference type="EMBL" id="RXK47290.1"/>
    </source>
</evidence>